<dbReference type="SMART" id="SM00473">
    <property type="entry name" value="PAN_AP"/>
    <property type="match status" value="1"/>
</dbReference>
<dbReference type="InterPro" id="IPR003609">
    <property type="entry name" value="Pan_app"/>
</dbReference>
<evidence type="ECO:0000256" key="2">
    <source>
        <dbReference type="ARBA" id="ARBA00012513"/>
    </source>
</evidence>
<reference evidence="17" key="1">
    <citation type="submission" date="2018-01" db="EMBL/GenBank/DDBJ databases">
        <authorList>
            <person name="Mao J.F."/>
        </authorList>
    </citation>
    <scope>NUCLEOTIDE SEQUENCE</scope>
    <source>
        <strain evidence="17">Huo1</strain>
        <tissue evidence="17">Leaf</tissue>
    </source>
</reference>
<sequence length="566" mass="63590">MFALGFFSPGNSSKCYLGIWYDNIPNQTVVWVANRGAPLTNKTGVLTLTEAGTLSLINETNGLIWSTNASRTVQNPTTWLLDSGNLVVKDADDDDDRPENFLGDERYMSSWQSNNDLGRATMILLPFNRIAYTVTDAENVRVTLEMNRDRVMYSEYVVQSSVVTRLTLYPDVRCIWQLQRCRIPPCQCLDRFEPKDQGSWIQTDWSGGCVRRVPHLNCRDDVFLKYSRLKMPDSRNSSVIGGRISLDECEALCSRNCSCTAYAQLDISKERGGCLFYYGDLLDIKTISAPGQDLYIRMSSVESGIKGEKKGYGKEAELPLFSLSTVLRATNNFSMANKLDQTKSRLLNWEKRFNIINVIAKGIMYLHQDSRLRIIHRDHKASNILLDADMNPKISDFGLARTLAGNETEAKTRRVVGTYGYMSPEYAIDGVFSVKSDVFSFGVLVLEIVCGKRNRGFCLEDHDLNLLGHAWRLYKEDKTSQLVDTSLGDSLDTKQALRSIHVALLCVQKSPEERPGMSSVVFMLGNDISIAQAKEPGFFTQRDVGIAHKCNTNSENHVSMSLIQGI</sequence>
<dbReference type="EMBL" id="PNBA02000005">
    <property type="protein sequence ID" value="KAG6424433.1"/>
    <property type="molecule type" value="Genomic_DNA"/>
</dbReference>
<dbReference type="InterPro" id="IPR011009">
    <property type="entry name" value="Kinase-like_dom_sf"/>
</dbReference>
<evidence type="ECO:0000259" key="14">
    <source>
        <dbReference type="PROSITE" id="PS50011"/>
    </source>
</evidence>
<evidence type="ECO:0000256" key="12">
    <source>
        <dbReference type="ARBA" id="ARBA00047899"/>
    </source>
</evidence>
<dbReference type="Gene3D" id="2.90.10.10">
    <property type="entry name" value="Bulb-type lectin domain"/>
    <property type="match status" value="1"/>
</dbReference>
<evidence type="ECO:0000256" key="5">
    <source>
        <dbReference type="ARBA" id="ARBA00022679"/>
    </source>
</evidence>
<evidence type="ECO:0000256" key="11">
    <source>
        <dbReference type="ARBA" id="ARBA00023180"/>
    </source>
</evidence>
<keyword evidence="3" id="KW-1003">Cell membrane</keyword>
<keyword evidence="8" id="KW-0418">Kinase</keyword>
<dbReference type="InterPro" id="IPR000719">
    <property type="entry name" value="Prot_kinase_dom"/>
</dbReference>
<dbReference type="SUPFAM" id="SSF51110">
    <property type="entry name" value="alpha-D-mannose-specific plant lectins"/>
    <property type="match status" value="1"/>
</dbReference>
<feature type="domain" description="Apple" evidence="16">
    <location>
        <begin position="218"/>
        <end position="299"/>
    </location>
</feature>
<keyword evidence="10" id="KW-1015">Disulfide bond</keyword>
<evidence type="ECO:0000256" key="7">
    <source>
        <dbReference type="ARBA" id="ARBA00022741"/>
    </source>
</evidence>
<accession>A0A8X8Y245</accession>
<name>A0A8X8Y245_SALSN</name>
<keyword evidence="4" id="KW-0723">Serine/threonine-protein kinase</keyword>
<keyword evidence="9" id="KW-0067">ATP-binding</keyword>
<evidence type="ECO:0000313" key="18">
    <source>
        <dbReference type="Proteomes" id="UP000298416"/>
    </source>
</evidence>
<keyword evidence="6" id="KW-0732">Signal</keyword>
<comment type="caution">
    <text evidence="17">The sequence shown here is derived from an EMBL/GenBank/DDBJ whole genome shotgun (WGS) entry which is preliminary data.</text>
</comment>
<evidence type="ECO:0000256" key="6">
    <source>
        <dbReference type="ARBA" id="ARBA00022729"/>
    </source>
</evidence>
<dbReference type="PROSITE" id="PS50927">
    <property type="entry name" value="BULB_LECTIN"/>
    <property type="match status" value="1"/>
</dbReference>
<dbReference type="InterPro" id="IPR001245">
    <property type="entry name" value="Ser-Thr/Tyr_kinase_cat_dom"/>
</dbReference>
<dbReference type="AlphaFoldDB" id="A0A8X8Y245"/>
<dbReference type="SMART" id="SM00108">
    <property type="entry name" value="B_lectin"/>
    <property type="match status" value="1"/>
</dbReference>
<dbReference type="SUPFAM" id="SSF56112">
    <property type="entry name" value="Protein kinase-like (PK-like)"/>
    <property type="match status" value="1"/>
</dbReference>
<dbReference type="GO" id="GO:0005886">
    <property type="term" value="C:plasma membrane"/>
    <property type="evidence" value="ECO:0007669"/>
    <property type="project" value="UniProtKB-SubCell"/>
</dbReference>
<proteinExistence type="predicted"/>
<dbReference type="CDD" id="cd00028">
    <property type="entry name" value="B_lectin"/>
    <property type="match status" value="1"/>
</dbReference>
<keyword evidence="11" id="KW-0325">Glycoprotein</keyword>
<evidence type="ECO:0000256" key="10">
    <source>
        <dbReference type="ARBA" id="ARBA00023157"/>
    </source>
</evidence>
<keyword evidence="7" id="KW-0547">Nucleotide-binding</keyword>
<evidence type="ECO:0000256" key="3">
    <source>
        <dbReference type="ARBA" id="ARBA00022475"/>
    </source>
</evidence>
<evidence type="ECO:0000259" key="15">
    <source>
        <dbReference type="PROSITE" id="PS50927"/>
    </source>
</evidence>
<dbReference type="PANTHER" id="PTHR27002:SF851">
    <property type="entry name" value="G-TYPE LECTIN S-RECEPTOR-LIKE SERINE_THREONINE-PROTEIN KINASE SD1-1"/>
    <property type="match status" value="1"/>
</dbReference>
<gene>
    <name evidence="17" type="ORF">SASPL_114851</name>
</gene>
<dbReference type="GO" id="GO:0004674">
    <property type="term" value="F:protein serine/threonine kinase activity"/>
    <property type="evidence" value="ECO:0007669"/>
    <property type="project" value="UniProtKB-KW"/>
</dbReference>
<keyword evidence="18" id="KW-1185">Reference proteome</keyword>
<feature type="domain" description="Protein kinase" evidence="14">
    <location>
        <begin position="196"/>
        <end position="538"/>
    </location>
</feature>
<keyword evidence="5" id="KW-0808">Transferase</keyword>
<dbReference type="Pfam" id="PF01453">
    <property type="entry name" value="B_lectin"/>
    <property type="match status" value="1"/>
</dbReference>
<dbReference type="Gene3D" id="1.10.510.10">
    <property type="entry name" value="Transferase(Phosphotransferase) domain 1"/>
    <property type="match status" value="1"/>
</dbReference>
<comment type="catalytic activity">
    <reaction evidence="12">
        <text>L-threonyl-[protein] + ATP = O-phospho-L-threonyl-[protein] + ADP + H(+)</text>
        <dbReference type="Rhea" id="RHEA:46608"/>
        <dbReference type="Rhea" id="RHEA-COMP:11060"/>
        <dbReference type="Rhea" id="RHEA-COMP:11605"/>
        <dbReference type="ChEBI" id="CHEBI:15378"/>
        <dbReference type="ChEBI" id="CHEBI:30013"/>
        <dbReference type="ChEBI" id="CHEBI:30616"/>
        <dbReference type="ChEBI" id="CHEBI:61977"/>
        <dbReference type="ChEBI" id="CHEBI:456216"/>
        <dbReference type="EC" id="2.7.11.1"/>
    </reaction>
</comment>
<dbReference type="InterPro" id="IPR001480">
    <property type="entry name" value="Bulb-type_lectin_dom"/>
</dbReference>
<dbReference type="Proteomes" id="UP000298416">
    <property type="component" value="Unassembled WGS sequence"/>
</dbReference>
<evidence type="ECO:0000256" key="1">
    <source>
        <dbReference type="ARBA" id="ARBA00004251"/>
    </source>
</evidence>
<comment type="subcellular location">
    <subcellularLocation>
        <location evidence="1">Cell membrane</location>
        <topology evidence="1">Single-pass type I membrane protein</topology>
    </subcellularLocation>
</comment>
<protein>
    <recommendedName>
        <fullName evidence="2">non-specific serine/threonine protein kinase</fullName>
        <ecNumber evidence="2">2.7.11.1</ecNumber>
    </recommendedName>
</protein>
<evidence type="ECO:0000256" key="9">
    <source>
        <dbReference type="ARBA" id="ARBA00022840"/>
    </source>
</evidence>
<organism evidence="17">
    <name type="scientific">Salvia splendens</name>
    <name type="common">Scarlet sage</name>
    <dbReference type="NCBI Taxonomy" id="180675"/>
    <lineage>
        <taxon>Eukaryota</taxon>
        <taxon>Viridiplantae</taxon>
        <taxon>Streptophyta</taxon>
        <taxon>Embryophyta</taxon>
        <taxon>Tracheophyta</taxon>
        <taxon>Spermatophyta</taxon>
        <taxon>Magnoliopsida</taxon>
        <taxon>eudicotyledons</taxon>
        <taxon>Gunneridae</taxon>
        <taxon>Pentapetalae</taxon>
        <taxon>asterids</taxon>
        <taxon>lamiids</taxon>
        <taxon>Lamiales</taxon>
        <taxon>Lamiaceae</taxon>
        <taxon>Nepetoideae</taxon>
        <taxon>Mentheae</taxon>
        <taxon>Salviinae</taxon>
        <taxon>Salvia</taxon>
        <taxon>Salvia subgen. Calosphace</taxon>
        <taxon>core Calosphace</taxon>
    </lineage>
</organism>
<dbReference type="Pfam" id="PF07714">
    <property type="entry name" value="PK_Tyr_Ser-Thr"/>
    <property type="match status" value="1"/>
</dbReference>
<evidence type="ECO:0000259" key="16">
    <source>
        <dbReference type="PROSITE" id="PS50948"/>
    </source>
</evidence>
<dbReference type="Pfam" id="PF08276">
    <property type="entry name" value="PAN_2"/>
    <property type="match status" value="1"/>
</dbReference>
<evidence type="ECO:0000256" key="8">
    <source>
        <dbReference type="ARBA" id="ARBA00022777"/>
    </source>
</evidence>
<dbReference type="PANTHER" id="PTHR27002">
    <property type="entry name" value="RECEPTOR-LIKE SERINE/THREONINE-PROTEIN KINASE SD1-8"/>
    <property type="match status" value="1"/>
</dbReference>
<dbReference type="PROSITE" id="PS50011">
    <property type="entry name" value="PROTEIN_KINASE_DOM"/>
    <property type="match status" value="1"/>
</dbReference>
<dbReference type="FunFam" id="1.10.510.10:FF:000060">
    <property type="entry name" value="G-type lectin S-receptor-like serine/threonine-protein kinase"/>
    <property type="match status" value="1"/>
</dbReference>
<evidence type="ECO:0000313" key="17">
    <source>
        <dbReference type="EMBL" id="KAG6424433.1"/>
    </source>
</evidence>
<evidence type="ECO:0000256" key="13">
    <source>
        <dbReference type="ARBA" id="ARBA00048679"/>
    </source>
</evidence>
<dbReference type="Gene3D" id="3.50.4.10">
    <property type="entry name" value="Hepatocyte Growth Factor"/>
    <property type="match status" value="1"/>
</dbReference>
<dbReference type="InterPro" id="IPR036426">
    <property type="entry name" value="Bulb-type_lectin_dom_sf"/>
</dbReference>
<dbReference type="GO" id="GO:0005524">
    <property type="term" value="F:ATP binding"/>
    <property type="evidence" value="ECO:0007669"/>
    <property type="project" value="UniProtKB-KW"/>
</dbReference>
<reference evidence="17" key="2">
    <citation type="submission" date="2020-08" db="EMBL/GenBank/DDBJ databases">
        <title>Plant Genome Project.</title>
        <authorList>
            <person name="Zhang R.-G."/>
        </authorList>
    </citation>
    <scope>NUCLEOTIDE SEQUENCE</scope>
    <source>
        <strain evidence="17">Huo1</strain>
        <tissue evidence="17">Leaf</tissue>
    </source>
</reference>
<comment type="catalytic activity">
    <reaction evidence="13">
        <text>L-seryl-[protein] + ATP = O-phospho-L-seryl-[protein] + ADP + H(+)</text>
        <dbReference type="Rhea" id="RHEA:17989"/>
        <dbReference type="Rhea" id="RHEA-COMP:9863"/>
        <dbReference type="Rhea" id="RHEA-COMP:11604"/>
        <dbReference type="ChEBI" id="CHEBI:15378"/>
        <dbReference type="ChEBI" id="CHEBI:29999"/>
        <dbReference type="ChEBI" id="CHEBI:30616"/>
        <dbReference type="ChEBI" id="CHEBI:83421"/>
        <dbReference type="ChEBI" id="CHEBI:456216"/>
        <dbReference type="EC" id="2.7.11.1"/>
    </reaction>
</comment>
<evidence type="ECO:0000256" key="4">
    <source>
        <dbReference type="ARBA" id="ARBA00022527"/>
    </source>
</evidence>
<dbReference type="EC" id="2.7.11.1" evidence="2"/>
<dbReference type="CDD" id="cd01098">
    <property type="entry name" value="PAN_AP_plant"/>
    <property type="match status" value="1"/>
</dbReference>
<keyword evidence="3" id="KW-0472">Membrane</keyword>
<feature type="domain" description="Bulb-type lectin" evidence="15">
    <location>
        <begin position="1"/>
        <end position="101"/>
    </location>
</feature>
<dbReference type="PROSITE" id="PS50948">
    <property type="entry name" value="PAN"/>
    <property type="match status" value="1"/>
</dbReference>